<dbReference type="Proteomes" id="UP001303222">
    <property type="component" value="Unassembled WGS sequence"/>
</dbReference>
<gene>
    <name evidence="2" type="ORF">QBC32DRAFT_253084</name>
</gene>
<feature type="compositionally biased region" description="Polar residues" evidence="1">
    <location>
        <begin position="55"/>
        <end position="74"/>
    </location>
</feature>
<feature type="region of interest" description="Disordered" evidence="1">
    <location>
        <begin position="12"/>
        <end position="74"/>
    </location>
</feature>
<reference evidence="2" key="1">
    <citation type="journal article" date="2023" name="Mol. Phylogenet. Evol.">
        <title>Genome-scale phylogeny and comparative genomics of the fungal order Sordariales.</title>
        <authorList>
            <person name="Hensen N."/>
            <person name="Bonometti L."/>
            <person name="Westerberg I."/>
            <person name="Brannstrom I.O."/>
            <person name="Guillou S."/>
            <person name="Cros-Aarteil S."/>
            <person name="Calhoun S."/>
            <person name="Haridas S."/>
            <person name="Kuo A."/>
            <person name="Mondo S."/>
            <person name="Pangilinan J."/>
            <person name="Riley R."/>
            <person name="LaButti K."/>
            <person name="Andreopoulos B."/>
            <person name="Lipzen A."/>
            <person name="Chen C."/>
            <person name="Yan M."/>
            <person name="Daum C."/>
            <person name="Ng V."/>
            <person name="Clum A."/>
            <person name="Steindorff A."/>
            <person name="Ohm R.A."/>
            <person name="Martin F."/>
            <person name="Silar P."/>
            <person name="Natvig D.O."/>
            <person name="Lalanne C."/>
            <person name="Gautier V."/>
            <person name="Ament-Velasquez S.L."/>
            <person name="Kruys A."/>
            <person name="Hutchinson M.I."/>
            <person name="Powell A.J."/>
            <person name="Barry K."/>
            <person name="Miller A.N."/>
            <person name="Grigoriev I.V."/>
            <person name="Debuchy R."/>
            <person name="Gladieux P."/>
            <person name="Hiltunen Thoren M."/>
            <person name="Johannesson H."/>
        </authorList>
    </citation>
    <scope>NUCLEOTIDE SEQUENCE</scope>
    <source>
        <strain evidence="2">CBS 626.80</strain>
    </source>
</reference>
<protein>
    <submittedName>
        <fullName evidence="2">Uncharacterized protein</fullName>
    </submittedName>
</protein>
<accession>A0AAN6P0E8</accession>
<organism evidence="2 3">
    <name type="scientific">Pseudoneurospora amorphoporcata</name>
    <dbReference type="NCBI Taxonomy" id="241081"/>
    <lineage>
        <taxon>Eukaryota</taxon>
        <taxon>Fungi</taxon>
        <taxon>Dikarya</taxon>
        <taxon>Ascomycota</taxon>
        <taxon>Pezizomycotina</taxon>
        <taxon>Sordariomycetes</taxon>
        <taxon>Sordariomycetidae</taxon>
        <taxon>Sordariales</taxon>
        <taxon>Sordariaceae</taxon>
        <taxon>Pseudoneurospora</taxon>
    </lineage>
</organism>
<evidence type="ECO:0000256" key="1">
    <source>
        <dbReference type="SAM" id="MobiDB-lite"/>
    </source>
</evidence>
<reference evidence="2" key="2">
    <citation type="submission" date="2023-06" db="EMBL/GenBank/DDBJ databases">
        <authorList>
            <consortium name="Lawrence Berkeley National Laboratory"/>
            <person name="Mondo S.J."/>
            <person name="Hensen N."/>
            <person name="Bonometti L."/>
            <person name="Westerberg I."/>
            <person name="Brannstrom I.O."/>
            <person name="Guillou S."/>
            <person name="Cros-Aarteil S."/>
            <person name="Calhoun S."/>
            <person name="Haridas S."/>
            <person name="Kuo A."/>
            <person name="Pangilinan J."/>
            <person name="Riley R."/>
            <person name="Labutti K."/>
            <person name="Andreopoulos B."/>
            <person name="Lipzen A."/>
            <person name="Chen C."/>
            <person name="Yanf M."/>
            <person name="Daum C."/>
            <person name="Ng V."/>
            <person name="Clum A."/>
            <person name="Steindorff A."/>
            <person name="Ohm R."/>
            <person name="Martin F."/>
            <person name="Silar P."/>
            <person name="Natvig D."/>
            <person name="Lalanne C."/>
            <person name="Gautier V."/>
            <person name="Ament-Velasquez S.L."/>
            <person name="Kruys A."/>
            <person name="Hutchinson M.I."/>
            <person name="Powell A.J."/>
            <person name="Barry K."/>
            <person name="Miller A.N."/>
            <person name="Grigoriev I.V."/>
            <person name="Debuchy R."/>
            <person name="Gladieux P."/>
            <person name="Thoren M.H."/>
            <person name="Johannesson H."/>
        </authorList>
    </citation>
    <scope>NUCLEOTIDE SEQUENCE</scope>
    <source>
        <strain evidence="2">CBS 626.80</strain>
    </source>
</reference>
<evidence type="ECO:0000313" key="2">
    <source>
        <dbReference type="EMBL" id="KAK3955417.1"/>
    </source>
</evidence>
<sequence length="697" mass="76738">MSYFEDAYFGDPNALPSQALGNNGYGDGEGGWDFGGNPAPVDDGTNWDEWVANNLPGNDNSVQGNSVQDNSVQDNSVQDNLDSDHCTCTCDDHIYDDSDVDNSVIANINPVPDNSAIDLNSYAFKYGFTNPFNDNPVSINRIPRSQLHPGIGTSATGSWIPPNSFRGDWSIDFSPTGNSVVGNPAVVAGSGVVGGSASVVAGHFVSNPVVGNNSVNGNANLATANQFANNPVTGPYVTSSNTYTSPTAQQMSFVAQQVEGYTQQQRHGVPGAAEGLAKALAKLHALAAAQSGQAQGRVPAAVTASTSSSAASSSSAPHPLFGVLSPLNQPVNNNAVTGNVVAGSNQAIPVSTTQVPAPAKAKAKAKTNKMIKVKAPRALLLLPPCLPHERFPFMKLPQELQLMIFRYVWTSSDPIPAPSDARTYQQQLQFYASPRHLRAQLKGLFKLGTICQAFRNVAYPEYFRSTQLYLRYETHYRWNYAAPFFGSTELNSTMNSVWDDDSPIKGLLEKYVRHVAWHVGPVYQQHLSQKMKDCLEWLKLRCRNIRTLEVIVGFRSAHVRPRHVRDLLAARGMFAGGGFKDQTSFKFFRELHRRKINQLVKELRPKVKTGGCLEKVVFTVEPFVNESQRSYEQGTIDLEKLLEGSEWWTEFKKEVRKKLEASKPVLKKKKTGERTRPYRIDQHLGHINPKWHKSYKI</sequence>
<feature type="compositionally biased region" description="Gly residues" evidence="1">
    <location>
        <begin position="23"/>
        <end position="34"/>
    </location>
</feature>
<evidence type="ECO:0000313" key="3">
    <source>
        <dbReference type="Proteomes" id="UP001303222"/>
    </source>
</evidence>
<dbReference type="AlphaFoldDB" id="A0AAN6P0E8"/>
<proteinExistence type="predicted"/>
<comment type="caution">
    <text evidence="2">The sequence shown here is derived from an EMBL/GenBank/DDBJ whole genome shotgun (WGS) entry which is preliminary data.</text>
</comment>
<dbReference type="EMBL" id="MU859076">
    <property type="protein sequence ID" value="KAK3955417.1"/>
    <property type="molecule type" value="Genomic_DNA"/>
</dbReference>
<name>A0AAN6P0E8_9PEZI</name>
<keyword evidence="3" id="KW-1185">Reference proteome</keyword>